<organism evidence="1">
    <name type="scientific">marine metagenome</name>
    <dbReference type="NCBI Taxonomy" id="408172"/>
    <lineage>
        <taxon>unclassified sequences</taxon>
        <taxon>metagenomes</taxon>
        <taxon>ecological metagenomes</taxon>
    </lineage>
</organism>
<sequence length="32" mass="3437">MSAKSIKHLPLGICVGPGCRAWDSEQLIGKLK</sequence>
<feature type="non-terminal residue" evidence="1">
    <location>
        <position position="32"/>
    </location>
</feature>
<accession>A0A383D760</accession>
<name>A0A383D760_9ZZZZ</name>
<dbReference type="EMBL" id="UINC01214779">
    <property type="protein sequence ID" value="SVE40164.1"/>
    <property type="molecule type" value="Genomic_DNA"/>
</dbReference>
<reference evidence="1" key="1">
    <citation type="submission" date="2018-05" db="EMBL/GenBank/DDBJ databases">
        <authorList>
            <person name="Lanie J.A."/>
            <person name="Ng W.-L."/>
            <person name="Kazmierczak K.M."/>
            <person name="Andrzejewski T.M."/>
            <person name="Davidsen T.M."/>
            <person name="Wayne K.J."/>
            <person name="Tettelin H."/>
            <person name="Glass J.I."/>
            <person name="Rusch D."/>
            <person name="Podicherti R."/>
            <person name="Tsui H.-C.T."/>
            <person name="Winkler M.E."/>
        </authorList>
    </citation>
    <scope>NUCLEOTIDE SEQUENCE</scope>
</reference>
<dbReference type="AlphaFoldDB" id="A0A383D760"/>
<proteinExistence type="predicted"/>
<evidence type="ECO:0000313" key="1">
    <source>
        <dbReference type="EMBL" id="SVE40164.1"/>
    </source>
</evidence>
<gene>
    <name evidence="1" type="ORF">METZ01_LOCUS493018</name>
</gene>
<protein>
    <submittedName>
        <fullName evidence="1">Uncharacterized protein</fullName>
    </submittedName>
</protein>